<reference evidence="12 13" key="1">
    <citation type="submission" date="2024-08" db="EMBL/GenBank/DDBJ databases">
        <authorList>
            <person name="Cucini C."/>
            <person name="Frati F."/>
        </authorList>
    </citation>
    <scope>NUCLEOTIDE SEQUENCE [LARGE SCALE GENOMIC DNA]</scope>
</reference>
<protein>
    <recommendedName>
        <fullName evidence="9">Small ribosomal subunit protein mS40</fullName>
    </recommendedName>
    <alternativeName>
        <fullName evidence="8">28S ribosomal protein S18-2, mitochondrial</fullName>
    </alternativeName>
    <alternativeName>
        <fullName evidence="10">28S ribosomal protein S18b, mitochondrial</fullName>
    </alternativeName>
</protein>
<dbReference type="Pfam" id="PF01084">
    <property type="entry name" value="Ribosomal_S18"/>
    <property type="match status" value="1"/>
</dbReference>
<evidence type="ECO:0000256" key="4">
    <source>
        <dbReference type="ARBA" id="ARBA00022946"/>
    </source>
</evidence>
<evidence type="ECO:0000256" key="5">
    <source>
        <dbReference type="ARBA" id="ARBA00022980"/>
    </source>
</evidence>
<dbReference type="Proteomes" id="UP001642540">
    <property type="component" value="Unassembled WGS sequence"/>
</dbReference>
<dbReference type="Gene3D" id="4.10.640.10">
    <property type="entry name" value="Ribosomal protein S18"/>
    <property type="match status" value="1"/>
</dbReference>
<evidence type="ECO:0000256" key="11">
    <source>
        <dbReference type="SAM" id="MobiDB-lite"/>
    </source>
</evidence>
<dbReference type="InterPro" id="IPR001648">
    <property type="entry name" value="Ribosomal_bS18"/>
</dbReference>
<evidence type="ECO:0000256" key="10">
    <source>
        <dbReference type="ARBA" id="ARBA00035515"/>
    </source>
</evidence>
<keyword evidence="5" id="KW-0689">Ribosomal protein</keyword>
<keyword evidence="6" id="KW-0496">Mitochondrion</keyword>
<evidence type="ECO:0000256" key="2">
    <source>
        <dbReference type="ARBA" id="ARBA00006136"/>
    </source>
</evidence>
<comment type="similarity">
    <text evidence="2">Belongs to the bacterial ribosomal protein bS18 family. Mitochondrion-specific ribosomal protein mS40 subfamily.</text>
</comment>
<evidence type="ECO:0000313" key="12">
    <source>
        <dbReference type="EMBL" id="CAL8143727.1"/>
    </source>
</evidence>
<accession>A0ABP1S543</accession>
<sequence>MLPSLAYQGSKCFEATARVVTSRLHASFSSSSFLRFCSSSNHHSQSFGTNKGDKQEGSPSKSKVLYVPTSQIFNHHHQLLSRQFKRGVSVYYPLRQENKDNGVEEEATPEPREDAEEEGKKSFPGKGSGREKEKVARHLSKDRTKIIPLESSMRYLKSAAYKETYGDSPVWVLYRRNFPGQFAPTKTRRTCIRGGVLTTGNPCPICRDEYLVVDYRNADLLKQFISPFNGEILGWNKTGVCRKKQEELLIAIEKAKDYGVLTFDVPFREYNYKDYENIYASYK</sequence>
<feature type="compositionally biased region" description="Basic and acidic residues" evidence="11">
    <location>
        <begin position="128"/>
        <end position="138"/>
    </location>
</feature>
<proteinExistence type="inferred from homology"/>
<evidence type="ECO:0000256" key="8">
    <source>
        <dbReference type="ARBA" id="ARBA00032055"/>
    </source>
</evidence>
<keyword evidence="3" id="KW-0597">Phosphoprotein</keyword>
<evidence type="ECO:0000256" key="3">
    <source>
        <dbReference type="ARBA" id="ARBA00022553"/>
    </source>
</evidence>
<dbReference type="EMBL" id="CAXLJM020000160">
    <property type="protein sequence ID" value="CAL8143727.1"/>
    <property type="molecule type" value="Genomic_DNA"/>
</dbReference>
<organism evidence="12 13">
    <name type="scientific">Orchesella dallaii</name>
    <dbReference type="NCBI Taxonomy" id="48710"/>
    <lineage>
        <taxon>Eukaryota</taxon>
        <taxon>Metazoa</taxon>
        <taxon>Ecdysozoa</taxon>
        <taxon>Arthropoda</taxon>
        <taxon>Hexapoda</taxon>
        <taxon>Collembola</taxon>
        <taxon>Entomobryomorpha</taxon>
        <taxon>Entomobryoidea</taxon>
        <taxon>Orchesellidae</taxon>
        <taxon>Orchesellinae</taxon>
        <taxon>Orchesella</taxon>
    </lineage>
</organism>
<feature type="region of interest" description="Disordered" evidence="11">
    <location>
        <begin position="99"/>
        <end position="138"/>
    </location>
</feature>
<keyword evidence="7" id="KW-0687">Ribonucleoprotein</keyword>
<evidence type="ECO:0000256" key="9">
    <source>
        <dbReference type="ARBA" id="ARBA00035130"/>
    </source>
</evidence>
<dbReference type="SUPFAM" id="SSF46911">
    <property type="entry name" value="Ribosomal protein S18"/>
    <property type="match status" value="1"/>
</dbReference>
<keyword evidence="13" id="KW-1185">Reference proteome</keyword>
<evidence type="ECO:0000256" key="6">
    <source>
        <dbReference type="ARBA" id="ARBA00023128"/>
    </source>
</evidence>
<gene>
    <name evidence="12" type="ORF">ODALV1_LOCUS29846</name>
</gene>
<name>A0ABP1S543_9HEXA</name>
<comment type="caution">
    <text evidence="12">The sequence shown here is derived from an EMBL/GenBank/DDBJ whole genome shotgun (WGS) entry which is preliminary data.</text>
</comment>
<dbReference type="InterPro" id="IPR036870">
    <property type="entry name" value="Ribosomal_bS18_sf"/>
</dbReference>
<dbReference type="PANTHER" id="PTHR13329">
    <property type="entry name" value="MITOCHONDRIAL RIBOSOMAL PROTEIN S18B"/>
    <property type="match status" value="1"/>
</dbReference>
<feature type="compositionally biased region" description="Acidic residues" evidence="11">
    <location>
        <begin position="103"/>
        <end position="117"/>
    </location>
</feature>
<dbReference type="PANTHER" id="PTHR13329:SF2">
    <property type="entry name" value="SMALL RIBOSOMAL SUBUNIT PROTEIN MS40"/>
    <property type="match status" value="1"/>
</dbReference>
<evidence type="ECO:0000256" key="7">
    <source>
        <dbReference type="ARBA" id="ARBA00023274"/>
    </source>
</evidence>
<dbReference type="InterPro" id="IPR040054">
    <property type="entry name" value="MRPS18B"/>
</dbReference>
<keyword evidence="4" id="KW-0809">Transit peptide</keyword>
<evidence type="ECO:0000313" key="13">
    <source>
        <dbReference type="Proteomes" id="UP001642540"/>
    </source>
</evidence>
<evidence type="ECO:0000256" key="1">
    <source>
        <dbReference type="ARBA" id="ARBA00004173"/>
    </source>
</evidence>
<comment type="subcellular location">
    <subcellularLocation>
        <location evidence="1">Mitochondrion</location>
    </subcellularLocation>
</comment>